<keyword evidence="5" id="KW-1185">Reference proteome</keyword>
<evidence type="ECO:0000259" key="2">
    <source>
        <dbReference type="PROSITE" id="PS51293"/>
    </source>
</evidence>
<feature type="compositionally biased region" description="Basic residues" evidence="1">
    <location>
        <begin position="21"/>
        <end position="35"/>
    </location>
</feature>
<dbReference type="AlphaFoldDB" id="F4JVA4"/>
<dbReference type="EMBL" id="CP002687">
    <property type="protein sequence ID" value="AEE87030.1"/>
    <property type="molecule type" value="Genomic_DNA"/>
</dbReference>
<feature type="domain" description="SANT" evidence="2">
    <location>
        <begin position="444"/>
        <end position="495"/>
    </location>
</feature>
<feature type="compositionally biased region" description="Basic and acidic residues" evidence="1">
    <location>
        <begin position="344"/>
        <end position="357"/>
    </location>
</feature>
<dbReference type="Pfam" id="PF15963">
    <property type="entry name" value="Myb_DNA-bind_7"/>
    <property type="match status" value="1"/>
</dbReference>
<dbReference type="GeneID" id="830071"/>
<dbReference type="SUPFAM" id="SSF46689">
    <property type="entry name" value="Homeodomain-like"/>
    <property type="match status" value="1"/>
</dbReference>
<dbReference type="GO" id="GO:0000126">
    <property type="term" value="C:transcription factor TFIIIB complex"/>
    <property type="evidence" value="ECO:0000318"/>
    <property type="project" value="GO_Central"/>
</dbReference>
<evidence type="ECO:0000313" key="3">
    <source>
        <dbReference type="Araport" id="AT4G39160"/>
    </source>
</evidence>
<dbReference type="TAIR" id="AT4G39160"/>
<dbReference type="Gene3D" id="1.10.10.60">
    <property type="entry name" value="Homeodomain-like"/>
    <property type="match status" value="1"/>
</dbReference>
<dbReference type="ProteomicsDB" id="202118"/>
<keyword evidence="6 7" id="KW-1267">Proteomics identification</keyword>
<reference evidence="5" key="2">
    <citation type="journal article" date="2017" name="Plant J.">
        <title>Araport11: a complete reannotation of the Arabidopsis thaliana reference genome.</title>
        <authorList>
            <person name="Cheng C.Y."/>
            <person name="Krishnakumar V."/>
            <person name="Chan A.P."/>
            <person name="Thibaud-Nissen F."/>
            <person name="Schobel S."/>
            <person name="Town C.D."/>
        </authorList>
    </citation>
    <scope>GENOME REANNOTATION</scope>
    <source>
        <strain evidence="5">cv. Columbia</strain>
    </source>
</reference>
<feature type="compositionally biased region" description="Basic residues" evidence="1">
    <location>
        <begin position="334"/>
        <end position="343"/>
    </location>
</feature>
<evidence type="ECO:0000313" key="5">
    <source>
        <dbReference type="Proteomes" id="UP000006548"/>
    </source>
</evidence>
<dbReference type="InterPro" id="IPR017884">
    <property type="entry name" value="SANT_dom"/>
</dbReference>
<feature type="region of interest" description="Disordered" evidence="1">
    <location>
        <begin position="1"/>
        <end position="99"/>
    </location>
</feature>
<dbReference type="FunFam" id="1.10.10.60:FF:000483">
    <property type="entry name" value="Predicted protein"/>
    <property type="match status" value="1"/>
</dbReference>
<name>F4JVA4_ARATH</name>
<feature type="region of interest" description="Disordered" evidence="1">
    <location>
        <begin position="521"/>
        <end position="591"/>
    </location>
</feature>
<dbReference type="InParanoid" id="F4JVA4"/>
<accession>F4JVA4</accession>
<feature type="region of interest" description="Disordered" evidence="1">
    <location>
        <begin position="379"/>
        <end position="413"/>
    </location>
</feature>
<dbReference type="eggNOG" id="KOG2009">
    <property type="taxonomic scope" value="Eukaryota"/>
</dbReference>
<dbReference type="InterPro" id="IPR001005">
    <property type="entry name" value="SANT/Myb"/>
</dbReference>
<dbReference type="InterPro" id="IPR039467">
    <property type="entry name" value="TFIIIB_B''_Myb"/>
</dbReference>
<feature type="region of interest" description="Disordered" evidence="1">
    <location>
        <begin position="251"/>
        <end position="357"/>
    </location>
</feature>
<evidence type="ECO:0007829" key="7">
    <source>
        <dbReference type="ProteomicsDB" id="F4JVA4"/>
    </source>
</evidence>
<dbReference type="SMR" id="F4JVA4"/>
<dbReference type="Araport" id="AT4G39160"/>
<dbReference type="ExpressionAtlas" id="F4JVA4">
    <property type="expression patterns" value="baseline and differential"/>
</dbReference>
<dbReference type="GO" id="GO:0070898">
    <property type="term" value="P:RNA polymerase III preinitiation complex assembly"/>
    <property type="evidence" value="ECO:0000318"/>
    <property type="project" value="GO_Central"/>
</dbReference>
<gene>
    <name evidence="3 4" type="ordered locus">At4g39160</name>
    <name evidence="4" type="ORF">T22F8.60</name>
    <name evidence="4" type="ORF">T22F8_60</name>
</gene>
<dbReference type="OrthoDB" id="272624at2759"/>
<reference evidence="4 5" key="1">
    <citation type="journal article" date="1999" name="Nature">
        <title>Sequence and analysis of chromosome 4 of the plant Arabidopsis thaliana.</title>
        <authorList>
            <consortium name="EU"/>
            <consortium name="CSHL and WU Arabidopsis Sequencing Project"/>
            <person name="Mayer K."/>
            <person name="Schuller C."/>
            <person name="Wambutt R."/>
            <person name="Murphy G."/>
            <person name="Volckaert G."/>
            <person name="Pohl T."/>
            <person name="Dusterhoft A."/>
            <person name="Stiekema W."/>
            <person name="Entian K.D."/>
            <person name="Terryn N."/>
            <person name="Harris B."/>
            <person name="Ansorge W."/>
            <person name="Brandt P."/>
            <person name="Grivell L."/>
            <person name="Rieger M."/>
            <person name="Weichselgartner M."/>
            <person name="de Simone V."/>
            <person name="Obermaier B."/>
            <person name="Mache R."/>
            <person name="Muller M."/>
            <person name="Kreis M."/>
            <person name="Delseny M."/>
            <person name="Puigdomenech P."/>
            <person name="Watson M."/>
            <person name="Schmidtheini T."/>
            <person name="Reichert B."/>
            <person name="Portatelle D."/>
            <person name="Perez-Alonso M."/>
            <person name="Boutry M."/>
            <person name="Bancroft I."/>
            <person name="Vos P."/>
            <person name="Hoheisel J."/>
            <person name="Zimmermann W."/>
            <person name="Wedler H."/>
            <person name="Ridley P."/>
            <person name="Langham S.A."/>
            <person name="McCullagh B."/>
            <person name="Bilham L."/>
            <person name="Robben J."/>
            <person name="Van der Schueren J."/>
            <person name="Grymonprez B."/>
            <person name="Chuang Y.J."/>
            <person name="Vandenbussche F."/>
            <person name="Braeken M."/>
            <person name="Weltjens I."/>
            <person name="Voet M."/>
            <person name="Bastiaens I."/>
            <person name="Aert R."/>
            <person name="Defoor E."/>
            <person name="Weitzenegger T."/>
            <person name="Bothe G."/>
            <person name="Ramsperger U."/>
            <person name="Hilbert H."/>
            <person name="Braun M."/>
            <person name="Holzer E."/>
            <person name="Brandt A."/>
            <person name="Peters S."/>
            <person name="van Staveren M."/>
            <person name="Dirske W."/>
            <person name="Mooijman P."/>
            <person name="Klein Lankhorst R."/>
            <person name="Rose M."/>
            <person name="Hauf J."/>
            <person name="Kotter P."/>
            <person name="Berneiser S."/>
            <person name="Hempel S."/>
            <person name="Feldpausch M."/>
            <person name="Lamberth S."/>
            <person name="Van den Daele H."/>
            <person name="De Keyser A."/>
            <person name="Buysshaert C."/>
            <person name="Gielen J."/>
            <person name="Villarroel R."/>
            <person name="De Clercq R."/>
            <person name="Van Montagu M."/>
            <person name="Rogers J."/>
            <person name="Cronin A."/>
            <person name="Quail M."/>
            <person name="Bray-Allen S."/>
            <person name="Clark L."/>
            <person name="Doggett J."/>
            <person name="Hall S."/>
            <person name="Kay M."/>
            <person name="Lennard N."/>
            <person name="McLay K."/>
            <person name="Mayes R."/>
            <person name="Pettett A."/>
            <person name="Rajandream M.A."/>
            <person name="Lyne M."/>
            <person name="Benes V."/>
            <person name="Rechmann S."/>
            <person name="Borkova D."/>
            <person name="Blocker H."/>
            <person name="Scharfe M."/>
            <person name="Grimm M."/>
            <person name="Lohnert T.H."/>
            <person name="Dose S."/>
            <person name="de Haan M."/>
            <person name="Maarse A."/>
            <person name="Schafer M."/>
            <person name="Muller-Auer S."/>
            <person name="Gabel C."/>
            <person name="Fuchs M."/>
            <person name="Fartmann B."/>
            <person name="Granderath K."/>
            <person name="Dauner D."/>
            <person name="Herzl A."/>
            <person name="Neumann S."/>
            <person name="Argiriou A."/>
            <person name="Vitale D."/>
            <person name="Liguori R."/>
            <person name="Piravandi E."/>
            <person name="Massenet O."/>
            <person name="Quigley F."/>
            <person name="Clabauld G."/>
            <person name="Mundlein A."/>
            <person name="Felber R."/>
            <person name="Schnabl S."/>
            <person name="Hiller R."/>
            <person name="Schmidt W."/>
            <person name="Lecharny A."/>
            <person name="Aubourg S."/>
            <person name="Chefdor F."/>
            <person name="Cooke R."/>
            <person name="Berger C."/>
            <person name="Montfort A."/>
            <person name="Casacuberta E."/>
            <person name="Gibbons T."/>
            <person name="Weber N."/>
            <person name="Vandenbol M."/>
            <person name="Bargues M."/>
            <person name="Terol J."/>
            <person name="Torres A."/>
            <person name="Perez-Perez A."/>
            <person name="Purnelle B."/>
            <person name="Bent E."/>
            <person name="Johnson S."/>
            <person name="Tacon D."/>
            <person name="Jesse T."/>
            <person name="Heijnen L."/>
            <person name="Schwarz S."/>
            <person name="Scholler P."/>
            <person name="Heber S."/>
            <person name="Francs P."/>
            <person name="Bielke C."/>
            <person name="Frishman D."/>
            <person name="Haase D."/>
            <person name="Lemcke K."/>
            <person name="Mewes H.W."/>
            <person name="Stocker S."/>
            <person name="Zaccaria P."/>
            <person name="Bevan M."/>
            <person name="Wilson R.K."/>
            <person name="de la Bastide M."/>
            <person name="Habermann K."/>
            <person name="Parnell L."/>
            <person name="Dedhia N."/>
            <person name="Gnoj L."/>
            <person name="Schutz K."/>
            <person name="Huang E."/>
            <person name="Spiegel L."/>
            <person name="Sehkon M."/>
            <person name="Murray J."/>
            <person name="Sheet P."/>
            <person name="Cordes M."/>
            <person name="Abu-Threideh J."/>
            <person name="Stoneking T."/>
            <person name="Kalicki J."/>
            <person name="Graves T."/>
            <person name="Harmon G."/>
            <person name="Edwards J."/>
            <person name="Latreille P."/>
            <person name="Courtney L."/>
            <person name="Cloud J."/>
            <person name="Abbott A."/>
            <person name="Scott K."/>
            <person name="Johnson D."/>
            <person name="Minx P."/>
            <person name="Bentley D."/>
            <person name="Fulton B."/>
            <person name="Miller N."/>
            <person name="Greco T."/>
            <person name="Kemp K."/>
            <person name="Kramer J."/>
            <person name="Fulton L."/>
            <person name="Mardis E."/>
            <person name="Dante M."/>
            <person name="Pepin K."/>
            <person name="Hillier L."/>
            <person name="Nelson J."/>
            <person name="Spieth J."/>
            <person name="Ryan E."/>
            <person name="Andrews S."/>
            <person name="Geisel C."/>
            <person name="Layman D."/>
            <person name="Du H."/>
            <person name="Ali J."/>
            <person name="Berghoff A."/>
            <person name="Jones K."/>
            <person name="Drone K."/>
            <person name="Cotton M."/>
            <person name="Joshu C."/>
            <person name="Antonoiu B."/>
            <person name="Zidanic M."/>
            <person name="Strong C."/>
            <person name="Sun H."/>
            <person name="Lamar B."/>
            <person name="Yordan C."/>
            <person name="Ma P."/>
            <person name="Zhong J."/>
            <person name="Preston R."/>
            <person name="Vil D."/>
            <person name="Shekher M."/>
            <person name="Matero A."/>
            <person name="Shah R."/>
            <person name="Swaby I.K."/>
            <person name="O'Shaughnessy A."/>
            <person name="Rodriguez M."/>
            <person name="Hoffmann J."/>
            <person name="Till S."/>
            <person name="Granat S."/>
            <person name="Shohdy N."/>
            <person name="Hasegawa A."/>
            <person name="Hameed A."/>
            <person name="Lodhi M."/>
            <person name="Johnson A."/>
            <person name="Chen E."/>
            <person name="Marra M."/>
            <person name="Martienssen R."/>
            <person name="McCombie W.R."/>
        </authorList>
    </citation>
    <scope>NUCLEOTIDE SEQUENCE [LARGE SCALE GENOMIC DNA]</scope>
    <source>
        <strain evidence="5">cv. Columbia</strain>
    </source>
</reference>
<dbReference type="InterPro" id="IPR009057">
    <property type="entry name" value="Homeodomain-like_sf"/>
</dbReference>
<proteinExistence type="evidence at protein level"/>
<feature type="compositionally biased region" description="Basic and acidic residues" evidence="1">
    <location>
        <begin position="319"/>
        <end position="333"/>
    </location>
</feature>
<sequence length="624" mass="69956">MDLDFDDQPSDHAAPAVRAGARFKPKGRPQPKKKQVSLSTTQTTLSPDVAQEKLSTQSEDLVPLDGSSEIPSNALPSETNVPDSGSINKSTIGTLSEENEDAFPRGVHWSVKPSILRACNNVNLVGNRRDDGIEATTSFPDDPRTQDSAIFGDYVTPETGADEGRVDMETLDIVQEEGTTSSYVQHTGKLQPKPRLLETVVEEPEPHYSAGDTGYFPMGTNESEFMANVESRNGFSTYEDLQEEELNIPEAPRETVGEMEAQNASGGWEQEEQGVSPCINNTVTGEEENCMGNTVEEQSKRESKTGKSKRATSRKRKKTSEEPNKSSEKTEQKKFKHSSRRQKRTLEKELLETPDHEIRSLPLRDMLRLVEYKEWMQKKEAKGAGVQPSQESNNMNGSGSQYHSQGFDEEDEFGDFGIESSEYQENNVVKPDSPVNYQTYMNKTSRTRWSKEDTELFYEGIQEFGSNLSMIQQLFPERTREQMKLKFKLEERRNPLKLNDALSSRSKHFTHFKNVIKKLQQEAAAAKEGEEEEEAGAEAETTDVPENEEPEKSEETERASDGVAAGVKESDGGDVENGVRSDGGDECDDDEDFWNSYKSDIICKRHAKLAMNTFVIFTNSKTRP</sequence>
<feature type="compositionally biased region" description="Acidic residues" evidence="1">
    <location>
        <begin position="529"/>
        <end position="552"/>
    </location>
</feature>
<evidence type="ECO:0000313" key="4">
    <source>
        <dbReference type="EMBL" id="AEE87030.1"/>
    </source>
</evidence>
<feature type="region of interest" description="Disordered" evidence="1">
    <location>
        <begin position="135"/>
        <end position="161"/>
    </location>
</feature>
<evidence type="ECO:0007829" key="6">
    <source>
        <dbReference type="PeptideAtlas" id="F4JVA4"/>
    </source>
</evidence>
<dbReference type="STRING" id="3702.F4JVA4"/>
<organism evidence="4 5">
    <name type="scientific">Arabidopsis thaliana</name>
    <name type="common">Mouse-ear cress</name>
    <dbReference type="NCBI Taxonomy" id="3702"/>
    <lineage>
        <taxon>Eukaryota</taxon>
        <taxon>Viridiplantae</taxon>
        <taxon>Streptophyta</taxon>
        <taxon>Embryophyta</taxon>
        <taxon>Tracheophyta</taxon>
        <taxon>Spermatophyta</taxon>
        <taxon>Magnoliopsida</taxon>
        <taxon>eudicotyledons</taxon>
        <taxon>Gunneridae</taxon>
        <taxon>Pentapetalae</taxon>
        <taxon>rosids</taxon>
        <taxon>malvids</taxon>
        <taxon>Brassicales</taxon>
        <taxon>Brassicaceae</taxon>
        <taxon>Camelineae</taxon>
        <taxon>Arabidopsis</taxon>
    </lineage>
</organism>
<dbReference type="PROSITE" id="PS51293">
    <property type="entry name" value="SANT"/>
    <property type="match status" value="1"/>
</dbReference>
<dbReference type="PaxDb" id="3702-AT4G39160.2"/>
<dbReference type="FunCoup" id="F4JVA4">
    <property type="interactions" value="25"/>
</dbReference>
<feature type="compositionally biased region" description="Basic residues" evidence="1">
    <location>
        <begin position="306"/>
        <end position="318"/>
    </location>
</feature>
<protein>
    <submittedName>
        <fullName evidence="4">Homeodomain-like superfamily protein</fullName>
    </submittedName>
</protein>
<dbReference type="SMART" id="SM00717">
    <property type="entry name" value="SANT"/>
    <property type="match status" value="1"/>
</dbReference>
<dbReference type="PANTHER" id="PTHR22929">
    <property type="entry name" value="RNA POLYMERASE III TRANSCRIPTION INITIATION FACTOR B"/>
    <property type="match status" value="1"/>
</dbReference>
<dbReference type="KEGG" id="ath:AT4G39160"/>
<dbReference type="PANTHER" id="PTHR22929:SF0">
    <property type="entry name" value="TRANSCRIPTION FACTOR TFIIIB COMPONENT B'' HOMOLOG"/>
    <property type="match status" value="1"/>
</dbReference>
<dbReference type="Proteomes" id="UP000006548">
    <property type="component" value="Chromosome 4"/>
</dbReference>
<feature type="compositionally biased region" description="Polar residues" evidence="1">
    <location>
        <begin position="387"/>
        <end position="404"/>
    </location>
</feature>
<evidence type="ECO:0000256" key="1">
    <source>
        <dbReference type="SAM" id="MobiDB-lite"/>
    </source>
</evidence>
<dbReference type="CDD" id="cd00167">
    <property type="entry name" value="SANT"/>
    <property type="match status" value="1"/>
</dbReference>
<feature type="compositionally biased region" description="Low complexity" evidence="1">
    <location>
        <begin position="36"/>
        <end position="46"/>
    </location>
</feature>
<dbReference type="GO" id="GO:0001156">
    <property type="term" value="F:TFIIIC-class transcription factor complex binding"/>
    <property type="evidence" value="ECO:0000318"/>
    <property type="project" value="GO_Central"/>
</dbReference>
<dbReference type="GO" id="GO:0003677">
    <property type="term" value="F:DNA binding"/>
    <property type="evidence" value="ECO:0007669"/>
    <property type="project" value="UniProtKB-KW"/>
</dbReference>
<feature type="compositionally biased region" description="Polar residues" evidence="1">
    <location>
        <begin position="69"/>
        <end position="96"/>
    </location>
</feature>